<gene>
    <name evidence="7" type="ORF">DealDRAFT_2378</name>
</gene>
<dbReference type="Pfam" id="PF04069">
    <property type="entry name" value="OpuAC"/>
    <property type="match status" value="1"/>
</dbReference>
<organism evidence="7 8">
    <name type="scientific">Dethiobacter alkaliphilus AHT 1</name>
    <dbReference type="NCBI Taxonomy" id="555088"/>
    <lineage>
        <taxon>Bacteria</taxon>
        <taxon>Bacillati</taxon>
        <taxon>Bacillota</taxon>
        <taxon>Dethiobacteria</taxon>
        <taxon>Dethiobacterales</taxon>
        <taxon>Dethiobacteraceae</taxon>
        <taxon>Dethiobacter</taxon>
    </lineage>
</organism>
<comment type="caution">
    <text evidence="7">The sequence shown here is derived from an EMBL/GenBank/DDBJ whole genome shotgun (WGS) entry which is preliminary data.</text>
</comment>
<dbReference type="CDD" id="cd13639">
    <property type="entry name" value="PBP2_OpuAC_like"/>
    <property type="match status" value="1"/>
</dbReference>
<feature type="signal peptide" evidence="5">
    <location>
        <begin position="1"/>
        <end position="20"/>
    </location>
</feature>
<comment type="subcellular location">
    <subcellularLocation>
        <location evidence="1">Cell membrane</location>
    </subcellularLocation>
</comment>
<keyword evidence="5" id="KW-0732">Signal</keyword>
<dbReference type="AlphaFoldDB" id="C0GIR9"/>
<dbReference type="OrthoDB" id="9787902at2"/>
<keyword evidence="4" id="KW-0472">Membrane</keyword>
<evidence type="ECO:0000256" key="1">
    <source>
        <dbReference type="ARBA" id="ARBA00004236"/>
    </source>
</evidence>
<accession>C0GIR9</accession>
<dbReference type="Gene3D" id="3.40.190.100">
    <property type="entry name" value="Glycine betaine-binding periplasmic protein, domain 2"/>
    <property type="match status" value="1"/>
</dbReference>
<dbReference type="SUPFAM" id="SSF53850">
    <property type="entry name" value="Periplasmic binding protein-like II"/>
    <property type="match status" value="1"/>
</dbReference>
<dbReference type="PANTHER" id="PTHR47737:SF1">
    <property type="entry name" value="GLYCINE BETAINE_PROLINE BETAINE TRANSPORT SYSTEM PERMEASE PROTEIN PROW"/>
    <property type="match status" value="1"/>
</dbReference>
<proteinExistence type="predicted"/>
<dbReference type="Proteomes" id="UP000006443">
    <property type="component" value="Unassembled WGS sequence"/>
</dbReference>
<dbReference type="PANTHER" id="PTHR47737">
    <property type="entry name" value="GLYCINE BETAINE/PROLINE BETAINE TRANSPORT SYSTEM PERMEASE PROTEIN PROW"/>
    <property type="match status" value="1"/>
</dbReference>
<dbReference type="eggNOG" id="COG2113">
    <property type="taxonomic scope" value="Bacteria"/>
</dbReference>
<keyword evidence="3" id="KW-1003">Cell membrane</keyword>
<dbReference type="STRING" id="555088.DealDRAFT_2378"/>
<evidence type="ECO:0000259" key="6">
    <source>
        <dbReference type="Pfam" id="PF04069"/>
    </source>
</evidence>
<keyword evidence="2" id="KW-0813">Transport</keyword>
<keyword evidence="8" id="KW-1185">Reference proteome</keyword>
<dbReference type="Gene3D" id="3.10.105.10">
    <property type="entry name" value="Dipeptide-binding Protein, Domain 3"/>
    <property type="match status" value="2"/>
</dbReference>
<evidence type="ECO:0000256" key="2">
    <source>
        <dbReference type="ARBA" id="ARBA00022448"/>
    </source>
</evidence>
<dbReference type="InterPro" id="IPR007210">
    <property type="entry name" value="ABC_Gly_betaine_transp_sub-bd"/>
</dbReference>
<evidence type="ECO:0000313" key="7">
    <source>
        <dbReference type="EMBL" id="EEG76733.1"/>
    </source>
</evidence>
<name>C0GIR9_DETAL</name>
<dbReference type="EMBL" id="ACJM01000013">
    <property type="protein sequence ID" value="EEG76733.1"/>
    <property type="molecule type" value="Genomic_DNA"/>
</dbReference>
<dbReference type="GO" id="GO:0005275">
    <property type="term" value="F:amine transmembrane transporter activity"/>
    <property type="evidence" value="ECO:0007669"/>
    <property type="project" value="TreeGrafter"/>
</dbReference>
<dbReference type="GO" id="GO:0031460">
    <property type="term" value="P:glycine betaine transport"/>
    <property type="evidence" value="ECO:0007669"/>
    <property type="project" value="TreeGrafter"/>
</dbReference>
<dbReference type="GO" id="GO:0015871">
    <property type="term" value="P:choline transport"/>
    <property type="evidence" value="ECO:0007669"/>
    <property type="project" value="TreeGrafter"/>
</dbReference>
<evidence type="ECO:0000256" key="3">
    <source>
        <dbReference type="ARBA" id="ARBA00022475"/>
    </source>
</evidence>
<dbReference type="GO" id="GO:0015226">
    <property type="term" value="F:carnitine transmembrane transporter activity"/>
    <property type="evidence" value="ECO:0007669"/>
    <property type="project" value="TreeGrafter"/>
</dbReference>
<reference evidence="7 8" key="1">
    <citation type="submission" date="2009-02" db="EMBL/GenBank/DDBJ databases">
        <title>Sequencing of the draft genome and assembly of Dethiobacter alkaliphilus AHT 1.</title>
        <authorList>
            <consortium name="US DOE Joint Genome Institute (JGI-PGF)"/>
            <person name="Lucas S."/>
            <person name="Copeland A."/>
            <person name="Lapidus A."/>
            <person name="Glavina del Rio T."/>
            <person name="Dalin E."/>
            <person name="Tice H."/>
            <person name="Bruce D."/>
            <person name="Goodwin L."/>
            <person name="Pitluck S."/>
            <person name="Larimer F."/>
            <person name="Land M.L."/>
            <person name="Hauser L."/>
            <person name="Muyzer G."/>
        </authorList>
    </citation>
    <scope>NUCLEOTIDE SEQUENCE [LARGE SCALE GENOMIC DNA]</scope>
    <source>
        <strain evidence="7 8">AHT 1</strain>
    </source>
</reference>
<dbReference type="RefSeq" id="WP_008517702.1">
    <property type="nucleotide sequence ID" value="NZ_ACJM01000013.1"/>
</dbReference>
<evidence type="ECO:0000256" key="5">
    <source>
        <dbReference type="SAM" id="SignalP"/>
    </source>
</evidence>
<feature type="domain" description="ABC-type glycine betaine transport system substrate-binding" evidence="6">
    <location>
        <begin position="30"/>
        <end position="273"/>
    </location>
</feature>
<evidence type="ECO:0000313" key="8">
    <source>
        <dbReference type="Proteomes" id="UP000006443"/>
    </source>
</evidence>
<protein>
    <submittedName>
        <fullName evidence="7">Substrate-binding region of ABC-type glycine betaine transport system</fullName>
    </submittedName>
</protein>
<dbReference type="PROSITE" id="PS51257">
    <property type="entry name" value="PROKAR_LIPOPROTEIN"/>
    <property type="match status" value="1"/>
</dbReference>
<evidence type="ECO:0000256" key="4">
    <source>
        <dbReference type="ARBA" id="ARBA00023136"/>
    </source>
</evidence>
<dbReference type="GO" id="GO:0043190">
    <property type="term" value="C:ATP-binding cassette (ABC) transporter complex"/>
    <property type="evidence" value="ECO:0007669"/>
    <property type="project" value="InterPro"/>
</dbReference>
<sequence length="283" mass="31199">MRSSWKVLLGVVLVAAMLFAVTGCGTDDQSVTLGYVEWDSEIASTNVVATVLEDLGYDVELMSLSPAVMYTSLGEGDYDGMVAAWLPTTHGDYFAEIEDSVVDLGANLVGTRIGLVVPEYVDIDSIEELNENADMFDGQIVGIEPGAGLQQATEVVVEEYGLDNIELLQGSGATMAASLAEAVEHNEPIVVTGWTPHWKFARWDLKYLEDPLNIYGGDEYVHTLVRQNLEEDMPEVYSVLDNFNWTPDDMSEVMVLIEDGMNPAEAARQWVDENQDKVSEWTQ</sequence>
<feature type="chain" id="PRO_5039064565" evidence="5">
    <location>
        <begin position="21"/>
        <end position="283"/>
    </location>
</feature>